<name>A0A0J6F227_COCPO</name>
<proteinExistence type="predicted"/>
<dbReference type="AlphaFoldDB" id="A0A0J6F227"/>
<dbReference type="EMBL" id="DS268109">
    <property type="protein sequence ID" value="KMM64128.1"/>
    <property type="molecule type" value="Genomic_DNA"/>
</dbReference>
<evidence type="ECO:0000313" key="1">
    <source>
        <dbReference type="EMBL" id="KMM64128.1"/>
    </source>
</evidence>
<dbReference type="OrthoDB" id="3794209at2759"/>
<protein>
    <recommendedName>
        <fullName evidence="3">N-acetyltransferase domain-containing protein</fullName>
    </recommendedName>
</protein>
<sequence>MATSPIAQFPGFSGTLLDSDQLRAHPCLKSLQIMVNDAFREGNHDRFPTLDAVSATLGTHGRCIVIFRDTDVDRINPVATAMIKYYNPAVGVDPIGVIHANGRIESEHGYDSEPADLLSITQWEPAAVAILQDDPSLRKLGLAVYCVDQLEIDLLKRLEEARKNPSAVSGAQSRSHTSASSAKVQKLTLWIRAKQHLAPYWERRGYKLVHTKMYPKGIWGSQAELKIVTLKRDMLSSIE</sequence>
<dbReference type="Proteomes" id="UP000054567">
    <property type="component" value="Unassembled WGS sequence"/>
</dbReference>
<evidence type="ECO:0000313" key="2">
    <source>
        <dbReference type="Proteomes" id="UP000054567"/>
    </source>
</evidence>
<evidence type="ECO:0008006" key="3">
    <source>
        <dbReference type="Google" id="ProtNLM"/>
    </source>
</evidence>
<dbReference type="VEuPathDB" id="FungiDB:CPAG_00480"/>
<reference evidence="2" key="3">
    <citation type="journal article" date="2010" name="Genome Res.">
        <title>Population genomic sequencing of Coccidioides fungi reveals recent hybridization and transposon control.</title>
        <authorList>
            <person name="Neafsey D.E."/>
            <person name="Barker B.M."/>
            <person name="Sharpton T.J."/>
            <person name="Stajich J.E."/>
            <person name="Park D.J."/>
            <person name="Whiston E."/>
            <person name="Hung C.-Y."/>
            <person name="McMahan C."/>
            <person name="White J."/>
            <person name="Sykes S."/>
            <person name="Heiman D."/>
            <person name="Young S."/>
            <person name="Zeng Q."/>
            <person name="Abouelleil A."/>
            <person name="Aftuck L."/>
            <person name="Bessette D."/>
            <person name="Brown A."/>
            <person name="FitzGerald M."/>
            <person name="Lui A."/>
            <person name="Macdonald J.P."/>
            <person name="Priest M."/>
            <person name="Orbach M.J."/>
            <person name="Galgiani J.N."/>
            <person name="Kirkland T.N."/>
            <person name="Cole G.T."/>
            <person name="Birren B.W."/>
            <person name="Henn M.R."/>
            <person name="Taylor J.W."/>
            <person name="Rounsley S.D."/>
        </authorList>
    </citation>
    <scope>NUCLEOTIDE SEQUENCE [LARGE SCALE GENOMIC DNA]</scope>
    <source>
        <strain evidence="2">RMSCC 3488</strain>
    </source>
</reference>
<reference evidence="2" key="2">
    <citation type="journal article" date="2009" name="Genome Res.">
        <title>Comparative genomic analyses of the human fungal pathogens Coccidioides and their relatives.</title>
        <authorList>
            <person name="Sharpton T.J."/>
            <person name="Stajich J.E."/>
            <person name="Rounsley S.D."/>
            <person name="Gardner M.J."/>
            <person name="Wortman J.R."/>
            <person name="Jordar V.S."/>
            <person name="Maiti R."/>
            <person name="Kodira C.D."/>
            <person name="Neafsey D.E."/>
            <person name="Zeng Q."/>
            <person name="Hung C.-Y."/>
            <person name="McMahan C."/>
            <person name="Muszewska A."/>
            <person name="Grynberg M."/>
            <person name="Mandel M.A."/>
            <person name="Kellner E.M."/>
            <person name="Barker B.M."/>
            <person name="Galgiani J.N."/>
            <person name="Orbach M.J."/>
            <person name="Kirkland T.N."/>
            <person name="Cole G.T."/>
            <person name="Henn M.R."/>
            <person name="Birren B.W."/>
            <person name="Taylor J.W."/>
        </authorList>
    </citation>
    <scope>NUCLEOTIDE SEQUENCE [LARGE SCALE GENOMIC DNA]</scope>
    <source>
        <strain evidence="2">RMSCC 3488</strain>
    </source>
</reference>
<organism evidence="1 2">
    <name type="scientific">Coccidioides posadasii RMSCC 3488</name>
    <dbReference type="NCBI Taxonomy" id="454284"/>
    <lineage>
        <taxon>Eukaryota</taxon>
        <taxon>Fungi</taxon>
        <taxon>Dikarya</taxon>
        <taxon>Ascomycota</taxon>
        <taxon>Pezizomycotina</taxon>
        <taxon>Eurotiomycetes</taxon>
        <taxon>Eurotiomycetidae</taxon>
        <taxon>Onygenales</taxon>
        <taxon>Onygenaceae</taxon>
        <taxon>Coccidioides</taxon>
    </lineage>
</organism>
<reference evidence="1 2" key="1">
    <citation type="submission" date="2007-06" db="EMBL/GenBank/DDBJ databases">
        <title>The Genome Sequence of Coccidioides posadasii RMSCC_3488.</title>
        <authorList>
            <consortium name="Coccidioides Genome Resources Consortium"/>
            <consortium name="The Broad Institute Genome Sequencing Platform"/>
            <person name="Henn M.R."/>
            <person name="Sykes S."/>
            <person name="Young S."/>
            <person name="Jaffe D."/>
            <person name="Berlin A."/>
            <person name="Alvarez P."/>
            <person name="Butler J."/>
            <person name="Gnerre S."/>
            <person name="Grabherr M."/>
            <person name="Mauceli E."/>
            <person name="Brockman W."/>
            <person name="Kodira C."/>
            <person name="Alvarado L."/>
            <person name="Zeng Q."/>
            <person name="Crawford M."/>
            <person name="Antoine C."/>
            <person name="Devon K."/>
            <person name="Galgiani J."/>
            <person name="Orsborn K."/>
            <person name="Lewis M.L."/>
            <person name="Nusbaum C."/>
            <person name="Galagan J."/>
            <person name="Birren B."/>
        </authorList>
    </citation>
    <scope>NUCLEOTIDE SEQUENCE [LARGE SCALE GENOMIC DNA]</scope>
    <source>
        <strain evidence="1 2">RMSCC 3488</strain>
    </source>
</reference>
<gene>
    <name evidence="1" type="ORF">CPAG_00480</name>
</gene>
<accession>A0A0J6F227</accession>